<comment type="caution">
    <text evidence="6">The sequence shown here is derived from an EMBL/GenBank/DDBJ whole genome shotgun (WGS) entry which is preliminary data.</text>
</comment>
<dbReference type="SUPFAM" id="SSF52833">
    <property type="entry name" value="Thioredoxin-like"/>
    <property type="match status" value="1"/>
</dbReference>
<evidence type="ECO:0000313" key="6">
    <source>
        <dbReference type="EMBL" id="TSJ43098.1"/>
    </source>
</evidence>
<dbReference type="Gene3D" id="3.40.30.10">
    <property type="entry name" value="Glutaredoxin"/>
    <property type="match status" value="1"/>
</dbReference>
<dbReference type="InterPro" id="IPR013766">
    <property type="entry name" value="Thioredoxin_domain"/>
</dbReference>
<dbReference type="Proteomes" id="UP000318733">
    <property type="component" value="Unassembled WGS sequence"/>
</dbReference>
<dbReference type="PROSITE" id="PS51352">
    <property type="entry name" value="THIOREDOXIN_2"/>
    <property type="match status" value="1"/>
</dbReference>
<protein>
    <submittedName>
        <fullName evidence="6">Redoxin domain-containing protein</fullName>
    </submittedName>
</protein>
<proteinExistence type="predicted"/>
<evidence type="ECO:0000313" key="7">
    <source>
        <dbReference type="Proteomes" id="UP000318733"/>
    </source>
</evidence>
<dbReference type="Pfam" id="PF08534">
    <property type="entry name" value="Redoxin"/>
    <property type="match status" value="1"/>
</dbReference>
<comment type="subcellular location">
    <subcellularLocation>
        <location evidence="1">Cell envelope</location>
    </subcellularLocation>
</comment>
<dbReference type="InterPro" id="IPR036249">
    <property type="entry name" value="Thioredoxin-like_sf"/>
</dbReference>
<dbReference type="OrthoDB" id="789332at2"/>
<dbReference type="PROSITE" id="PS51257">
    <property type="entry name" value="PROKAR_LIPOPROTEIN"/>
    <property type="match status" value="1"/>
</dbReference>
<dbReference type="InterPro" id="IPR050553">
    <property type="entry name" value="Thioredoxin_ResA/DsbE_sf"/>
</dbReference>
<sequence length="379" mass="42541">MKYISCVLLVLLFASCKKTQGDIEITGTANGVTFGNVIIRDQANTNVFRTDIERGKFKVKEFLQYSGYYKFLFASSATKGTNREVEVYLEPGTYTVNIDQKKINDYPTITSSSQIQTQLSAYYTIIDTMRHQSRQKVISINNKMKSINGEDIKATSDIGAISKLQEEELKANQVDELEGFKTFMAKYPDNEVAAHIMKSLDYQDDPVAYYQLFQKFSDAAKSSDDGKELDEKLQQLSKLAPGSPAPNIDGMTNDGKYINFKAMHKKIILLDFWRSSDGTSRDNHEKIITQLSQLSDKGFGVVSVSFDTDKEKWLSAVSADKMDWPQITDLKGDDSANGPTWGIKSIPSYYLIDGDGKIVSRINDFADVPAAVDDYLKKH</sequence>
<dbReference type="CDD" id="cd02966">
    <property type="entry name" value="TlpA_like_family"/>
    <property type="match status" value="1"/>
</dbReference>
<accession>A0A556MTG4</accession>
<organism evidence="6 7">
    <name type="scientific">Mucilaginibacter corticis</name>
    <dbReference type="NCBI Taxonomy" id="2597670"/>
    <lineage>
        <taxon>Bacteria</taxon>
        <taxon>Pseudomonadati</taxon>
        <taxon>Bacteroidota</taxon>
        <taxon>Sphingobacteriia</taxon>
        <taxon>Sphingobacteriales</taxon>
        <taxon>Sphingobacteriaceae</taxon>
        <taxon>Mucilaginibacter</taxon>
    </lineage>
</organism>
<dbReference type="GO" id="GO:0030313">
    <property type="term" value="C:cell envelope"/>
    <property type="evidence" value="ECO:0007669"/>
    <property type="project" value="UniProtKB-SubCell"/>
</dbReference>
<feature type="domain" description="Thioredoxin" evidence="5">
    <location>
        <begin position="239"/>
        <end position="379"/>
    </location>
</feature>
<evidence type="ECO:0000256" key="1">
    <source>
        <dbReference type="ARBA" id="ARBA00004196"/>
    </source>
</evidence>
<keyword evidence="7" id="KW-1185">Reference proteome</keyword>
<name>A0A556MTG4_9SPHI</name>
<dbReference type="EMBL" id="VLPK01000001">
    <property type="protein sequence ID" value="TSJ43098.1"/>
    <property type="molecule type" value="Genomic_DNA"/>
</dbReference>
<dbReference type="AlphaFoldDB" id="A0A556MTG4"/>
<dbReference type="PANTHER" id="PTHR42852:SF6">
    <property type="entry name" value="THIOL:DISULFIDE INTERCHANGE PROTEIN DSBE"/>
    <property type="match status" value="1"/>
</dbReference>
<dbReference type="InterPro" id="IPR013740">
    <property type="entry name" value="Redoxin"/>
</dbReference>
<evidence type="ECO:0000256" key="3">
    <source>
        <dbReference type="ARBA" id="ARBA00023157"/>
    </source>
</evidence>
<keyword evidence="2" id="KW-0201">Cytochrome c-type biogenesis</keyword>
<keyword evidence="4" id="KW-0676">Redox-active center</keyword>
<keyword evidence="3" id="KW-1015">Disulfide bond</keyword>
<evidence type="ECO:0000259" key="5">
    <source>
        <dbReference type="PROSITE" id="PS51352"/>
    </source>
</evidence>
<dbReference type="RefSeq" id="WP_144246663.1">
    <property type="nucleotide sequence ID" value="NZ_VLPK01000001.1"/>
</dbReference>
<dbReference type="PANTHER" id="PTHR42852">
    <property type="entry name" value="THIOL:DISULFIDE INTERCHANGE PROTEIN DSBE"/>
    <property type="match status" value="1"/>
</dbReference>
<evidence type="ECO:0000256" key="2">
    <source>
        <dbReference type="ARBA" id="ARBA00022748"/>
    </source>
</evidence>
<dbReference type="GO" id="GO:0017004">
    <property type="term" value="P:cytochrome complex assembly"/>
    <property type="evidence" value="ECO:0007669"/>
    <property type="project" value="UniProtKB-KW"/>
</dbReference>
<evidence type="ECO:0000256" key="4">
    <source>
        <dbReference type="ARBA" id="ARBA00023284"/>
    </source>
</evidence>
<dbReference type="GO" id="GO:0016491">
    <property type="term" value="F:oxidoreductase activity"/>
    <property type="evidence" value="ECO:0007669"/>
    <property type="project" value="InterPro"/>
</dbReference>
<gene>
    <name evidence="6" type="ORF">FO440_02610</name>
</gene>
<reference evidence="6 7" key="1">
    <citation type="submission" date="2019-07" db="EMBL/GenBank/DDBJ databases">
        <authorList>
            <person name="Huq M.A."/>
        </authorList>
    </citation>
    <scope>NUCLEOTIDE SEQUENCE [LARGE SCALE GENOMIC DNA]</scope>
    <source>
        <strain evidence="6 7">MAH-19</strain>
    </source>
</reference>